<dbReference type="Proteomes" id="UP000515121">
    <property type="component" value="Unplaced"/>
</dbReference>
<gene>
    <name evidence="2" type="primary">LOC111277622</name>
</gene>
<dbReference type="KEGG" id="dzi:111277622"/>
<protein>
    <submittedName>
        <fullName evidence="2">Uncharacterized protein LOC111277622</fullName>
    </submittedName>
</protein>
<keyword evidence="1" id="KW-1185">Reference proteome</keyword>
<dbReference type="AlphaFoldDB" id="A0A6P5WUH9"/>
<evidence type="ECO:0000313" key="1">
    <source>
        <dbReference type="Proteomes" id="UP000515121"/>
    </source>
</evidence>
<reference evidence="2" key="1">
    <citation type="submission" date="2025-08" db="UniProtKB">
        <authorList>
            <consortium name="RefSeq"/>
        </authorList>
    </citation>
    <scope>IDENTIFICATION</scope>
    <source>
        <tissue evidence="2">Fruit stalk</tissue>
    </source>
</reference>
<organism evidence="1 2">
    <name type="scientific">Durio zibethinus</name>
    <name type="common">Durian</name>
    <dbReference type="NCBI Taxonomy" id="66656"/>
    <lineage>
        <taxon>Eukaryota</taxon>
        <taxon>Viridiplantae</taxon>
        <taxon>Streptophyta</taxon>
        <taxon>Embryophyta</taxon>
        <taxon>Tracheophyta</taxon>
        <taxon>Spermatophyta</taxon>
        <taxon>Magnoliopsida</taxon>
        <taxon>eudicotyledons</taxon>
        <taxon>Gunneridae</taxon>
        <taxon>Pentapetalae</taxon>
        <taxon>rosids</taxon>
        <taxon>malvids</taxon>
        <taxon>Malvales</taxon>
        <taxon>Malvaceae</taxon>
        <taxon>Helicteroideae</taxon>
        <taxon>Durio</taxon>
    </lineage>
</organism>
<name>A0A6P5WUH9_DURZI</name>
<accession>A0A6P5WUH9</accession>
<evidence type="ECO:0000313" key="2">
    <source>
        <dbReference type="RefSeq" id="XP_022719764.1"/>
    </source>
</evidence>
<dbReference type="RefSeq" id="XP_022719764.1">
    <property type="nucleotide sequence ID" value="XM_022864029.1"/>
</dbReference>
<proteinExistence type="predicted"/>
<dbReference type="GeneID" id="111277622"/>
<sequence>MMMLTISRSVGNLSSKRKSEEVRVFASNVDGWKISNKARFWKSIDIKSTYFIEVDIFKSIGALLNTSIRGVLNSGNIYIMPGSRIEAQFTKFIIRGNNSYFEDCLDFKNMLADFNGKCGIRDVAKFEFDDFFSLLMNPTPSIQRHSMDVLEHPIFWPEQLRIAFIKALDDFLVANQAINTNIQAFDGGISMLSGNLAVNELLKIHQRYIVNNQIRSLYLQYLPNRFQNVPNSDMTRLCIETLKNLYTHFLTMKQPYIQLQNDEDLQHAVQEVFPMHLCILVPFARQINFPYQIGEILNYLYS</sequence>